<dbReference type="Proteomes" id="UP000828390">
    <property type="component" value="Unassembled WGS sequence"/>
</dbReference>
<comment type="caution">
    <text evidence="1">The sequence shown here is derived from an EMBL/GenBank/DDBJ whole genome shotgun (WGS) entry which is preliminary data.</text>
</comment>
<proteinExistence type="predicted"/>
<reference evidence="1" key="1">
    <citation type="journal article" date="2019" name="bioRxiv">
        <title>The Genome of the Zebra Mussel, Dreissena polymorpha: A Resource for Invasive Species Research.</title>
        <authorList>
            <person name="McCartney M.A."/>
            <person name="Auch B."/>
            <person name="Kono T."/>
            <person name="Mallez S."/>
            <person name="Zhang Y."/>
            <person name="Obille A."/>
            <person name="Becker A."/>
            <person name="Abrahante J.E."/>
            <person name="Garbe J."/>
            <person name="Badalamenti J.P."/>
            <person name="Herman A."/>
            <person name="Mangelson H."/>
            <person name="Liachko I."/>
            <person name="Sullivan S."/>
            <person name="Sone E.D."/>
            <person name="Koren S."/>
            <person name="Silverstein K.A.T."/>
            <person name="Beckman K.B."/>
            <person name="Gohl D.M."/>
        </authorList>
    </citation>
    <scope>NUCLEOTIDE SEQUENCE</scope>
    <source>
        <strain evidence="1">Duluth1</strain>
        <tissue evidence="1">Whole animal</tissue>
    </source>
</reference>
<gene>
    <name evidence="1" type="ORF">DPMN_145346</name>
</gene>
<protein>
    <submittedName>
        <fullName evidence="1">Uncharacterized protein</fullName>
    </submittedName>
</protein>
<evidence type="ECO:0000313" key="2">
    <source>
        <dbReference type="Proteomes" id="UP000828390"/>
    </source>
</evidence>
<organism evidence="1 2">
    <name type="scientific">Dreissena polymorpha</name>
    <name type="common">Zebra mussel</name>
    <name type="synonym">Mytilus polymorpha</name>
    <dbReference type="NCBI Taxonomy" id="45954"/>
    <lineage>
        <taxon>Eukaryota</taxon>
        <taxon>Metazoa</taxon>
        <taxon>Spiralia</taxon>
        <taxon>Lophotrochozoa</taxon>
        <taxon>Mollusca</taxon>
        <taxon>Bivalvia</taxon>
        <taxon>Autobranchia</taxon>
        <taxon>Heteroconchia</taxon>
        <taxon>Euheterodonta</taxon>
        <taxon>Imparidentia</taxon>
        <taxon>Neoheterodontei</taxon>
        <taxon>Myida</taxon>
        <taxon>Dreissenoidea</taxon>
        <taxon>Dreissenidae</taxon>
        <taxon>Dreissena</taxon>
    </lineage>
</organism>
<dbReference type="EMBL" id="JAIWYP010000007">
    <property type="protein sequence ID" value="KAH3791855.1"/>
    <property type="molecule type" value="Genomic_DNA"/>
</dbReference>
<evidence type="ECO:0000313" key="1">
    <source>
        <dbReference type="EMBL" id="KAH3791855.1"/>
    </source>
</evidence>
<dbReference type="AlphaFoldDB" id="A0A9D4IYQ5"/>
<name>A0A9D4IYQ5_DREPO</name>
<keyword evidence="2" id="KW-1185">Reference proteome</keyword>
<accession>A0A9D4IYQ5</accession>
<sequence>MFIPVGPKEPLLEHDHSHQIIFLEESSHSVISLDDLEKSQSCYLAPKFGATLTFK</sequence>
<reference evidence="1" key="2">
    <citation type="submission" date="2020-11" db="EMBL/GenBank/DDBJ databases">
        <authorList>
            <person name="McCartney M.A."/>
            <person name="Auch B."/>
            <person name="Kono T."/>
            <person name="Mallez S."/>
            <person name="Becker A."/>
            <person name="Gohl D.M."/>
            <person name="Silverstein K.A.T."/>
            <person name="Koren S."/>
            <person name="Bechman K.B."/>
            <person name="Herman A."/>
            <person name="Abrahante J.E."/>
            <person name="Garbe J."/>
        </authorList>
    </citation>
    <scope>NUCLEOTIDE SEQUENCE</scope>
    <source>
        <strain evidence="1">Duluth1</strain>
        <tissue evidence="1">Whole animal</tissue>
    </source>
</reference>